<evidence type="ECO:0000313" key="5">
    <source>
        <dbReference type="Proteomes" id="UP000823937"/>
    </source>
</evidence>
<evidence type="ECO:0000313" key="4">
    <source>
        <dbReference type="EMBL" id="HIV75268.1"/>
    </source>
</evidence>
<dbReference type="Proteomes" id="UP000823937">
    <property type="component" value="Unassembled WGS sequence"/>
</dbReference>
<dbReference type="InterPro" id="IPR045078">
    <property type="entry name" value="TST/MPST-like"/>
</dbReference>
<dbReference type="CDD" id="cd01448">
    <property type="entry name" value="TST_Repeat_1"/>
    <property type="match status" value="1"/>
</dbReference>
<keyword evidence="2" id="KW-0677">Repeat</keyword>
<dbReference type="AlphaFoldDB" id="A0A9D1TKY9"/>
<dbReference type="CDD" id="cd01449">
    <property type="entry name" value="TST_Repeat_2"/>
    <property type="match status" value="1"/>
</dbReference>
<evidence type="ECO:0000259" key="3">
    <source>
        <dbReference type="PROSITE" id="PS50206"/>
    </source>
</evidence>
<dbReference type="Gene3D" id="3.40.250.10">
    <property type="entry name" value="Rhodanese-like domain"/>
    <property type="match status" value="2"/>
</dbReference>
<proteinExistence type="predicted"/>
<evidence type="ECO:0000256" key="2">
    <source>
        <dbReference type="ARBA" id="ARBA00022737"/>
    </source>
</evidence>
<dbReference type="GO" id="GO:0004792">
    <property type="term" value="F:thiosulfate-cyanide sulfurtransferase activity"/>
    <property type="evidence" value="ECO:0007669"/>
    <property type="project" value="TreeGrafter"/>
</dbReference>
<sequence>MRYLMDVATLREKLFDENVIILDARSNLARPDDGYYAYMEEHIVGAQYIHLEKDLSGEVRTHGGNHPLPDVETFSKKLRQLGVNNDSTVVVYDEGNEMFAPRAWFVLRYVGIENVYVLQGGFRAWKHATYPVTSETKERREGNFTPNVQHDLIITMEEVRDRNMDTEVLLDARAKNRYLGKTEPLYDKAGHIPGAKNFFWADILDEDGNWKSKEALQAHFANLKEYDTIITSCGSGISACPNVLALQIAGFDDVKLYVGSFSDWISYEENDIETKES</sequence>
<feature type="domain" description="Rhodanese" evidence="3">
    <location>
        <begin position="15"/>
        <end position="134"/>
    </location>
</feature>
<reference evidence="4" key="1">
    <citation type="journal article" date="2021" name="PeerJ">
        <title>Extensive microbial diversity within the chicken gut microbiome revealed by metagenomics and culture.</title>
        <authorList>
            <person name="Gilroy R."/>
            <person name="Ravi A."/>
            <person name="Getino M."/>
            <person name="Pursley I."/>
            <person name="Horton D.L."/>
            <person name="Alikhan N.F."/>
            <person name="Baker D."/>
            <person name="Gharbi K."/>
            <person name="Hall N."/>
            <person name="Watson M."/>
            <person name="Adriaenssens E.M."/>
            <person name="Foster-Nyarko E."/>
            <person name="Jarju S."/>
            <person name="Secka A."/>
            <person name="Antonio M."/>
            <person name="Oren A."/>
            <person name="Chaudhuri R.R."/>
            <person name="La Ragione R."/>
            <person name="Hildebrand F."/>
            <person name="Pallen M.J."/>
        </authorList>
    </citation>
    <scope>NUCLEOTIDE SEQUENCE</scope>
    <source>
        <strain evidence="4">CHK169-2315</strain>
    </source>
</reference>
<protein>
    <submittedName>
        <fullName evidence="4">Sulfurtransferase</fullName>
    </submittedName>
</protein>
<evidence type="ECO:0000256" key="1">
    <source>
        <dbReference type="ARBA" id="ARBA00022679"/>
    </source>
</evidence>
<dbReference type="EMBL" id="DXHX01000131">
    <property type="protein sequence ID" value="HIV75268.1"/>
    <property type="molecule type" value="Genomic_DNA"/>
</dbReference>
<dbReference type="SMART" id="SM00450">
    <property type="entry name" value="RHOD"/>
    <property type="match status" value="2"/>
</dbReference>
<reference evidence="4" key="2">
    <citation type="submission" date="2021-04" db="EMBL/GenBank/DDBJ databases">
        <authorList>
            <person name="Gilroy R."/>
        </authorList>
    </citation>
    <scope>NUCLEOTIDE SEQUENCE</scope>
    <source>
        <strain evidence="4">CHK169-2315</strain>
    </source>
</reference>
<dbReference type="SUPFAM" id="SSF52821">
    <property type="entry name" value="Rhodanese/Cell cycle control phosphatase"/>
    <property type="match status" value="2"/>
</dbReference>
<dbReference type="InterPro" id="IPR036873">
    <property type="entry name" value="Rhodanese-like_dom_sf"/>
</dbReference>
<feature type="domain" description="Rhodanese" evidence="3">
    <location>
        <begin position="163"/>
        <end position="273"/>
    </location>
</feature>
<dbReference type="PANTHER" id="PTHR11364">
    <property type="entry name" value="THIOSULFATE SULFERTANSFERASE"/>
    <property type="match status" value="1"/>
</dbReference>
<dbReference type="PROSITE" id="PS50206">
    <property type="entry name" value="RHODANESE_3"/>
    <property type="match status" value="2"/>
</dbReference>
<dbReference type="PANTHER" id="PTHR11364:SF27">
    <property type="entry name" value="SULFURTRANSFERASE"/>
    <property type="match status" value="1"/>
</dbReference>
<dbReference type="InterPro" id="IPR001763">
    <property type="entry name" value="Rhodanese-like_dom"/>
</dbReference>
<name>A0A9D1TKY9_9BACI</name>
<organism evidence="4 5">
    <name type="scientific">Candidatus Pseudogracilibacillus intestinigallinarum</name>
    <dbReference type="NCBI Taxonomy" id="2838742"/>
    <lineage>
        <taxon>Bacteria</taxon>
        <taxon>Bacillati</taxon>
        <taxon>Bacillota</taxon>
        <taxon>Bacilli</taxon>
        <taxon>Bacillales</taxon>
        <taxon>Bacillaceae</taxon>
        <taxon>Pseudogracilibacillus</taxon>
    </lineage>
</organism>
<gene>
    <name evidence="4" type="ORF">H9895_09340</name>
</gene>
<dbReference type="Pfam" id="PF00581">
    <property type="entry name" value="Rhodanese"/>
    <property type="match status" value="2"/>
</dbReference>
<keyword evidence="1" id="KW-0808">Transferase</keyword>
<accession>A0A9D1TKY9</accession>
<comment type="caution">
    <text evidence="4">The sequence shown here is derived from an EMBL/GenBank/DDBJ whole genome shotgun (WGS) entry which is preliminary data.</text>
</comment>